<dbReference type="GO" id="GO:0002949">
    <property type="term" value="P:tRNA threonylcarbamoyladenosine modification"/>
    <property type="evidence" value="ECO:0007669"/>
    <property type="project" value="UniProtKB-UniRule"/>
</dbReference>
<dbReference type="EMBL" id="FNRM01000005">
    <property type="protein sequence ID" value="SEA66143.1"/>
    <property type="molecule type" value="Genomic_DNA"/>
</dbReference>
<keyword evidence="5 9" id="KW-0548">Nucleotidyltransferase</keyword>
<evidence type="ECO:0000256" key="6">
    <source>
        <dbReference type="ARBA" id="ARBA00022741"/>
    </source>
</evidence>
<evidence type="ECO:0000256" key="8">
    <source>
        <dbReference type="ARBA" id="ARBA00048366"/>
    </source>
</evidence>
<evidence type="ECO:0000256" key="3">
    <source>
        <dbReference type="ARBA" id="ARBA00022679"/>
    </source>
</evidence>
<evidence type="ECO:0000256" key="2">
    <source>
        <dbReference type="ARBA" id="ARBA00022490"/>
    </source>
</evidence>
<dbReference type="GO" id="GO:0005524">
    <property type="term" value="F:ATP binding"/>
    <property type="evidence" value="ECO:0007669"/>
    <property type="project" value="UniProtKB-UniRule"/>
</dbReference>
<dbReference type="InterPro" id="IPR050156">
    <property type="entry name" value="TC-AMP_synthase_SUA5"/>
</dbReference>
<dbReference type="PANTHER" id="PTHR17490">
    <property type="entry name" value="SUA5"/>
    <property type="match status" value="1"/>
</dbReference>
<dbReference type="InterPro" id="IPR023535">
    <property type="entry name" value="TC-AMP_synthase"/>
</dbReference>
<evidence type="ECO:0000259" key="10">
    <source>
        <dbReference type="PROSITE" id="PS51163"/>
    </source>
</evidence>
<evidence type="ECO:0000313" key="12">
    <source>
        <dbReference type="Proteomes" id="UP000198773"/>
    </source>
</evidence>
<dbReference type="Proteomes" id="UP000198773">
    <property type="component" value="Unassembled WGS sequence"/>
</dbReference>
<dbReference type="PANTHER" id="PTHR17490:SF18">
    <property type="entry name" value="THREONYLCARBAMOYL-AMP SYNTHASE"/>
    <property type="match status" value="1"/>
</dbReference>
<keyword evidence="6 9" id="KW-0547">Nucleotide-binding</keyword>
<feature type="domain" description="YrdC-like" evidence="10">
    <location>
        <begin position="4"/>
        <end position="187"/>
    </location>
</feature>
<dbReference type="AlphaFoldDB" id="A0A1H4D049"/>
<dbReference type="STRING" id="152573.SAMN04488051_1059"/>
<keyword evidence="3 9" id="KW-0808">Transferase</keyword>
<sequence length="187" mass="19504">MAEIVSTEVAVGLVQAGKVIAYPTEAVFGLGCDPRNEAAVLRLLAIKQRPVEKGLILIAADYSQLLPFVDDAAIPLERRAEIFSSWPGHISWVLPSSPAAPGWITGKHQCIAVRVSTHPVVRSLCQALGGPLVSTSANKAGEAAITVASEVLQQLGEDIAALVAGELGGAAQPSQIRDAINGQILRS</sequence>
<keyword evidence="12" id="KW-1185">Reference proteome</keyword>
<dbReference type="RefSeq" id="WP_091342641.1">
    <property type="nucleotide sequence ID" value="NZ_FNRM01000005.1"/>
</dbReference>
<evidence type="ECO:0000256" key="1">
    <source>
        <dbReference type="ARBA" id="ARBA00004496"/>
    </source>
</evidence>
<dbReference type="GO" id="GO:0003725">
    <property type="term" value="F:double-stranded RNA binding"/>
    <property type="evidence" value="ECO:0007669"/>
    <property type="project" value="InterPro"/>
</dbReference>
<dbReference type="EC" id="2.7.7.87" evidence="9"/>
<dbReference type="PROSITE" id="PS51163">
    <property type="entry name" value="YRDC"/>
    <property type="match status" value="1"/>
</dbReference>
<evidence type="ECO:0000313" key="11">
    <source>
        <dbReference type="EMBL" id="SEA66143.1"/>
    </source>
</evidence>
<dbReference type="Gene3D" id="3.90.870.10">
    <property type="entry name" value="DHBP synthase"/>
    <property type="match status" value="1"/>
</dbReference>
<keyword evidence="4 9" id="KW-0819">tRNA processing</keyword>
<evidence type="ECO:0000256" key="5">
    <source>
        <dbReference type="ARBA" id="ARBA00022695"/>
    </source>
</evidence>
<dbReference type="GO" id="GO:0000049">
    <property type="term" value="F:tRNA binding"/>
    <property type="evidence" value="ECO:0007669"/>
    <property type="project" value="TreeGrafter"/>
</dbReference>
<comment type="subcellular location">
    <subcellularLocation>
        <location evidence="1 9">Cytoplasm</location>
    </subcellularLocation>
</comment>
<dbReference type="InterPro" id="IPR006070">
    <property type="entry name" value="Sua5-like_dom"/>
</dbReference>
<evidence type="ECO:0000256" key="7">
    <source>
        <dbReference type="ARBA" id="ARBA00022840"/>
    </source>
</evidence>
<comment type="catalytic activity">
    <reaction evidence="8 9">
        <text>L-threonine + hydrogencarbonate + ATP = L-threonylcarbamoyladenylate + diphosphate + H2O</text>
        <dbReference type="Rhea" id="RHEA:36407"/>
        <dbReference type="ChEBI" id="CHEBI:15377"/>
        <dbReference type="ChEBI" id="CHEBI:17544"/>
        <dbReference type="ChEBI" id="CHEBI:30616"/>
        <dbReference type="ChEBI" id="CHEBI:33019"/>
        <dbReference type="ChEBI" id="CHEBI:57926"/>
        <dbReference type="ChEBI" id="CHEBI:73682"/>
        <dbReference type="EC" id="2.7.7.87"/>
    </reaction>
</comment>
<dbReference type="HAMAP" id="MF_01852">
    <property type="entry name" value="TsaC"/>
    <property type="match status" value="1"/>
</dbReference>
<dbReference type="GO" id="GO:0061710">
    <property type="term" value="F:L-threonylcarbamoyladenylate synthase"/>
    <property type="evidence" value="ECO:0007669"/>
    <property type="project" value="UniProtKB-EC"/>
</dbReference>
<dbReference type="FunFam" id="3.90.870.10:FF:000004">
    <property type="entry name" value="Threonylcarbamoyl-AMP synthase"/>
    <property type="match status" value="1"/>
</dbReference>
<name>A0A1H4D049_ALKAM</name>
<evidence type="ECO:0000256" key="4">
    <source>
        <dbReference type="ARBA" id="ARBA00022694"/>
    </source>
</evidence>
<protein>
    <recommendedName>
        <fullName evidence="9">Threonylcarbamoyl-AMP synthase</fullName>
        <shortName evidence="9">TC-AMP synthase</shortName>
        <ecNumber evidence="9">2.7.7.87</ecNumber>
    </recommendedName>
    <alternativeName>
        <fullName evidence="9">L-threonylcarbamoyladenylate synthase</fullName>
    </alternativeName>
    <alternativeName>
        <fullName evidence="9">t(6)A37 threonylcarbamoyladenosine biosynthesis protein TsaC</fullName>
    </alternativeName>
    <alternativeName>
        <fullName evidence="9">tRNA threonylcarbamoyladenosine biosynthesis protein TsaC</fullName>
    </alternativeName>
</protein>
<evidence type="ECO:0000256" key="9">
    <source>
        <dbReference type="HAMAP-Rule" id="MF_01852"/>
    </source>
</evidence>
<accession>A0A1H4D049</accession>
<dbReference type="InterPro" id="IPR017945">
    <property type="entry name" value="DHBP_synth_RibB-like_a/b_dom"/>
</dbReference>
<organism evidence="11 12">
    <name type="scientific">Alkalimonas amylolytica</name>
    <dbReference type="NCBI Taxonomy" id="152573"/>
    <lineage>
        <taxon>Bacteria</taxon>
        <taxon>Pseudomonadati</taxon>
        <taxon>Pseudomonadota</taxon>
        <taxon>Gammaproteobacteria</taxon>
        <taxon>Alkalimonas</taxon>
    </lineage>
</organism>
<dbReference type="GO" id="GO:0005737">
    <property type="term" value="C:cytoplasm"/>
    <property type="evidence" value="ECO:0007669"/>
    <property type="project" value="UniProtKB-SubCell"/>
</dbReference>
<proteinExistence type="inferred from homology"/>
<dbReference type="Pfam" id="PF01300">
    <property type="entry name" value="Sua5_yciO_yrdC"/>
    <property type="match status" value="1"/>
</dbReference>
<reference evidence="11 12" key="1">
    <citation type="submission" date="2016-10" db="EMBL/GenBank/DDBJ databases">
        <authorList>
            <person name="de Groot N.N."/>
        </authorList>
    </citation>
    <scope>NUCLEOTIDE SEQUENCE [LARGE SCALE GENOMIC DNA]</scope>
    <source>
        <strain evidence="11 12">CGMCC 1.3430</strain>
    </source>
</reference>
<dbReference type="GO" id="GO:0006450">
    <property type="term" value="P:regulation of translational fidelity"/>
    <property type="evidence" value="ECO:0007669"/>
    <property type="project" value="TreeGrafter"/>
</dbReference>
<comment type="similarity">
    <text evidence="9">Belongs to the SUA5 family. TsaC subfamily.</text>
</comment>
<gene>
    <name evidence="9" type="primary">tsaC</name>
    <name evidence="11" type="ORF">SAMN04488051_1059</name>
</gene>
<keyword evidence="2 9" id="KW-0963">Cytoplasm</keyword>
<keyword evidence="7 9" id="KW-0067">ATP-binding</keyword>
<dbReference type="OrthoDB" id="9814580at2"/>
<dbReference type="SUPFAM" id="SSF55821">
    <property type="entry name" value="YrdC/RibB"/>
    <property type="match status" value="1"/>
</dbReference>
<comment type="function">
    <text evidence="9">Required for the formation of a threonylcarbamoyl group on adenosine at position 37 (t(6)A37) in tRNAs that read codons beginning with adenine. Catalyzes the conversion of L-threonine, HCO(3)(-)/CO(2) and ATP to give threonylcarbamoyl-AMP (TC-AMP) as the acyladenylate intermediate, with the release of diphosphate.</text>
</comment>